<sequence length="134" mass="15576">MYCRKAKLKLPLKSILEEYKCGKTRLFSVLEDSEDPVVKTVQPTIKTGRKWKVVETVDEAKVCLQIKEVIGQTQTIRKELGSSRAKWWSKAEGKGKRDMVINEIRVHEDSRRVQKAVHQPQQGQWTNWDNALQK</sequence>
<dbReference type="EMBL" id="JAWDGP010007363">
    <property type="protein sequence ID" value="KAK3723334.1"/>
    <property type="molecule type" value="Genomic_DNA"/>
</dbReference>
<protein>
    <submittedName>
        <fullName evidence="1">Uncharacterized protein</fullName>
    </submittedName>
</protein>
<proteinExistence type="predicted"/>
<accession>A0AAE0XXT7</accession>
<organism evidence="1 2">
    <name type="scientific">Elysia crispata</name>
    <name type="common">lettuce slug</name>
    <dbReference type="NCBI Taxonomy" id="231223"/>
    <lineage>
        <taxon>Eukaryota</taxon>
        <taxon>Metazoa</taxon>
        <taxon>Spiralia</taxon>
        <taxon>Lophotrochozoa</taxon>
        <taxon>Mollusca</taxon>
        <taxon>Gastropoda</taxon>
        <taxon>Heterobranchia</taxon>
        <taxon>Euthyneura</taxon>
        <taxon>Panpulmonata</taxon>
        <taxon>Sacoglossa</taxon>
        <taxon>Placobranchoidea</taxon>
        <taxon>Plakobranchidae</taxon>
        <taxon>Elysia</taxon>
    </lineage>
</organism>
<evidence type="ECO:0000313" key="2">
    <source>
        <dbReference type="Proteomes" id="UP001283361"/>
    </source>
</evidence>
<dbReference type="AlphaFoldDB" id="A0AAE0XXT7"/>
<evidence type="ECO:0000313" key="1">
    <source>
        <dbReference type="EMBL" id="KAK3723334.1"/>
    </source>
</evidence>
<comment type="caution">
    <text evidence="1">The sequence shown here is derived from an EMBL/GenBank/DDBJ whole genome shotgun (WGS) entry which is preliminary data.</text>
</comment>
<gene>
    <name evidence="1" type="ORF">RRG08_059124</name>
</gene>
<name>A0AAE0XXT7_9GAST</name>
<reference evidence="1" key="1">
    <citation type="journal article" date="2023" name="G3 (Bethesda)">
        <title>A reference genome for the long-term kleptoplast-retaining sea slug Elysia crispata morphotype clarki.</title>
        <authorList>
            <person name="Eastman K.E."/>
            <person name="Pendleton A.L."/>
            <person name="Shaikh M.A."/>
            <person name="Suttiyut T."/>
            <person name="Ogas R."/>
            <person name="Tomko P."/>
            <person name="Gavelis G."/>
            <person name="Widhalm J.R."/>
            <person name="Wisecaver J.H."/>
        </authorList>
    </citation>
    <scope>NUCLEOTIDE SEQUENCE</scope>
    <source>
        <strain evidence="1">ECLA1</strain>
    </source>
</reference>
<keyword evidence="2" id="KW-1185">Reference proteome</keyword>
<dbReference type="Proteomes" id="UP001283361">
    <property type="component" value="Unassembled WGS sequence"/>
</dbReference>